<dbReference type="NCBIfam" id="TIGR01571">
    <property type="entry name" value="A_thal_Cys_rich"/>
    <property type="match status" value="1"/>
</dbReference>
<dbReference type="InterPro" id="IPR006461">
    <property type="entry name" value="PLAC_motif_containing"/>
</dbReference>
<dbReference type="Pfam" id="PF04749">
    <property type="entry name" value="PLAC8"/>
    <property type="match status" value="1"/>
</dbReference>
<organism evidence="2 3">
    <name type="scientific">Ficus carica</name>
    <name type="common">Common fig</name>
    <dbReference type="NCBI Taxonomy" id="3494"/>
    <lineage>
        <taxon>Eukaryota</taxon>
        <taxon>Viridiplantae</taxon>
        <taxon>Streptophyta</taxon>
        <taxon>Embryophyta</taxon>
        <taxon>Tracheophyta</taxon>
        <taxon>Spermatophyta</taxon>
        <taxon>Magnoliopsida</taxon>
        <taxon>eudicotyledons</taxon>
        <taxon>Gunneridae</taxon>
        <taxon>Pentapetalae</taxon>
        <taxon>rosids</taxon>
        <taxon>fabids</taxon>
        <taxon>Rosales</taxon>
        <taxon>Moraceae</taxon>
        <taxon>Ficeae</taxon>
        <taxon>Ficus</taxon>
    </lineage>
</organism>
<dbReference type="PANTHER" id="PTHR46604">
    <property type="entry name" value="PROTEIN MID1-COMPLEMENTING ACTIVITY 1"/>
    <property type="match status" value="1"/>
</dbReference>
<name>A0AA87ZWH9_FICCA</name>
<feature type="domain" description="MCAfunc" evidence="1">
    <location>
        <begin position="18"/>
        <end position="161"/>
    </location>
</feature>
<dbReference type="InterPro" id="IPR045766">
    <property type="entry name" value="MCAfunc"/>
</dbReference>
<dbReference type="Pfam" id="PF19584">
    <property type="entry name" value="MCAfunc"/>
    <property type="match status" value="1"/>
</dbReference>
<comment type="caution">
    <text evidence="2">The sequence shown here is derived from an EMBL/GenBank/DDBJ whole genome shotgun (WGS) entry which is preliminary data.</text>
</comment>
<evidence type="ECO:0000313" key="2">
    <source>
        <dbReference type="EMBL" id="GMN41239.1"/>
    </source>
</evidence>
<protein>
    <recommendedName>
        <fullName evidence="1">MCAfunc domain-containing protein</fullName>
    </recommendedName>
</protein>
<accession>A0AA87ZWH9</accession>
<dbReference type="AlphaFoldDB" id="A0AA87ZWH9"/>
<sequence length="407" mass="46315">MGGYAQSYYAGTDAVTLTSLIAASARTAAAHRRNCEQLAEHARVIGNLLEKLKATDLVTVPAVKEPLDGLEECLKKALELVESCRDKSFLYMLAMGWNVVYQFRHIQDEIDRYLRLVPLISLVHEFRMQNLKEGLKAVEEDQRDYTLDEEDVEAQRVILKPDRTKKDADILEKSLSHRYPDLGFYEALQEEKEKLNIELQRSRTNNDPDQCRVIEHLIGVTENVVNVLPSKKVEKLVSNEPTYVVSGYITNGEFEIKTGNEVRSEWQADLFGCCNEPCLSLKTFIYPCGTFSWIANVVSRGKLSREQAVNNLMAYSIVGGCCCYSCCMRRKLRELFNIEGGYCDDYLAHLMCCCCAMVQERRELELRNFEGRLPRTKDDSSAIPIYENLMNPSLVGCASTSFDMQIQ</sequence>
<evidence type="ECO:0000259" key="1">
    <source>
        <dbReference type="Pfam" id="PF19584"/>
    </source>
</evidence>
<dbReference type="EMBL" id="BTGU01000012">
    <property type="protein sequence ID" value="GMN41239.1"/>
    <property type="molecule type" value="Genomic_DNA"/>
</dbReference>
<dbReference type="InterPro" id="IPR036537">
    <property type="entry name" value="Adaptor_Cbl_N_dom_sf"/>
</dbReference>
<dbReference type="Proteomes" id="UP001187192">
    <property type="component" value="Unassembled WGS sequence"/>
</dbReference>
<gene>
    <name evidence="2" type="ORF">TIFTF001_010473</name>
</gene>
<dbReference type="Gene3D" id="1.20.930.20">
    <property type="entry name" value="Adaptor protein Cbl, N-terminal domain"/>
    <property type="match status" value="1"/>
</dbReference>
<dbReference type="GO" id="GO:0007166">
    <property type="term" value="P:cell surface receptor signaling pathway"/>
    <property type="evidence" value="ECO:0007669"/>
    <property type="project" value="InterPro"/>
</dbReference>
<keyword evidence="3" id="KW-1185">Reference proteome</keyword>
<dbReference type="CDD" id="cd21037">
    <property type="entry name" value="MLKL_NTD"/>
    <property type="match status" value="1"/>
</dbReference>
<proteinExistence type="predicted"/>
<evidence type="ECO:0000313" key="3">
    <source>
        <dbReference type="Proteomes" id="UP001187192"/>
    </source>
</evidence>
<dbReference type="InterPro" id="IPR059179">
    <property type="entry name" value="MLKL-like_MCAfunc"/>
</dbReference>
<reference evidence="2" key="1">
    <citation type="submission" date="2023-07" db="EMBL/GenBank/DDBJ databases">
        <title>draft genome sequence of fig (Ficus carica).</title>
        <authorList>
            <person name="Takahashi T."/>
            <person name="Nishimura K."/>
        </authorList>
    </citation>
    <scope>NUCLEOTIDE SEQUENCE</scope>
</reference>
<dbReference type="PANTHER" id="PTHR46604:SF2">
    <property type="entry name" value="MCAFUNC DOMAIN-CONTAINING PROTEIN"/>
    <property type="match status" value="1"/>
</dbReference>